<proteinExistence type="predicted"/>
<dbReference type="AlphaFoldDB" id="A0A5A7SXN3"/>
<dbReference type="EMBL" id="SSTE01020484">
    <property type="protein sequence ID" value="KAA0034027.1"/>
    <property type="molecule type" value="Genomic_DNA"/>
</dbReference>
<protein>
    <submittedName>
        <fullName evidence="1">Nitrilase-like protein 2</fullName>
    </submittedName>
</protein>
<gene>
    <name evidence="1" type="ORF">E6C27_scaffold65G00110</name>
</gene>
<sequence>MPATGFWLCFTGQKRVERPCRLLHEHGLPAVSLGSACALCLLMHSRVLSSLIHGRGMRRSFLHLPAIRWVVACINLASPKSLGTGLHLVKGRQPLDFLLLRSLPLTNLRLCSWLVWGSTTLPLCDSSHVDRLSTGIAVADIDFDLIEAVRTRLPIAQQRKPFDFWKPAST</sequence>
<organism evidence="1 2">
    <name type="scientific">Cucumis melo var. makuwa</name>
    <name type="common">Oriental melon</name>
    <dbReference type="NCBI Taxonomy" id="1194695"/>
    <lineage>
        <taxon>Eukaryota</taxon>
        <taxon>Viridiplantae</taxon>
        <taxon>Streptophyta</taxon>
        <taxon>Embryophyta</taxon>
        <taxon>Tracheophyta</taxon>
        <taxon>Spermatophyta</taxon>
        <taxon>Magnoliopsida</taxon>
        <taxon>eudicotyledons</taxon>
        <taxon>Gunneridae</taxon>
        <taxon>Pentapetalae</taxon>
        <taxon>rosids</taxon>
        <taxon>fabids</taxon>
        <taxon>Cucurbitales</taxon>
        <taxon>Cucurbitaceae</taxon>
        <taxon>Benincaseae</taxon>
        <taxon>Cucumis</taxon>
    </lineage>
</organism>
<name>A0A5A7SXN3_CUCMM</name>
<dbReference type="STRING" id="1194695.A0A5A7SXN3"/>
<evidence type="ECO:0000313" key="1">
    <source>
        <dbReference type="EMBL" id="KAA0034027.1"/>
    </source>
</evidence>
<accession>A0A5A7SXN3</accession>
<comment type="caution">
    <text evidence="1">The sequence shown here is derived from an EMBL/GenBank/DDBJ whole genome shotgun (WGS) entry which is preliminary data.</text>
</comment>
<dbReference type="Proteomes" id="UP000321393">
    <property type="component" value="Unassembled WGS sequence"/>
</dbReference>
<reference evidence="1 2" key="1">
    <citation type="submission" date="2019-08" db="EMBL/GenBank/DDBJ databases">
        <title>Draft genome sequences of two oriental melons (Cucumis melo L. var makuwa).</title>
        <authorList>
            <person name="Kwon S.-Y."/>
        </authorList>
    </citation>
    <scope>NUCLEOTIDE SEQUENCE [LARGE SCALE GENOMIC DNA]</scope>
    <source>
        <strain evidence="2">cv. SW 3</strain>
        <tissue evidence="1">Leaf</tissue>
    </source>
</reference>
<evidence type="ECO:0000313" key="2">
    <source>
        <dbReference type="Proteomes" id="UP000321393"/>
    </source>
</evidence>